<evidence type="ECO:0000256" key="6">
    <source>
        <dbReference type="ARBA" id="ARBA00023170"/>
    </source>
</evidence>
<keyword evidence="11" id="KW-1185">Reference proteome</keyword>
<evidence type="ECO:0000256" key="7">
    <source>
        <dbReference type="ARBA" id="ARBA00023224"/>
    </source>
</evidence>
<evidence type="ECO:0000256" key="2">
    <source>
        <dbReference type="ARBA" id="ARBA00022692"/>
    </source>
</evidence>
<sequence>MNVSTEKSENFDYIKRAGAASRAIVFYQCYILFLLGILLNIIQILIFQRKTFKKTTMSFYYTINSAIHICIFVHLLTFGIPITQNRSIILKSDWNCRMYLFVLRTLYQSSSWLNVAISTDRLLFVIFFYKYKFQKNKKILSLILLVILVIIFLLNSPNFWFYITEIKSNSSLTNQTSSKYCTSSQTALLFRDIFAIAIRTVVPFILMFVINLVLIIKVKQSRQKFGQKKRNSQEFNFVFTVIITTFIFLLTYMPNVVWIALSNYFQNNSAIKQRQTWNAFLFLFEVASSSTYFAYYSLNIFFQFSFNSVFRNEVVKILSYRMASIYIKLFAFKLNFMRSLRFQFGFHSNFINSRRGFVLTKEFFSKKKSKS</sequence>
<evidence type="ECO:0000256" key="1">
    <source>
        <dbReference type="ARBA" id="ARBA00004141"/>
    </source>
</evidence>
<dbReference type="EMBL" id="REGN01004219">
    <property type="protein sequence ID" value="RNA18553.1"/>
    <property type="molecule type" value="Genomic_DNA"/>
</dbReference>
<feature type="transmembrane region" description="Helical" evidence="8">
    <location>
        <begin position="237"/>
        <end position="260"/>
    </location>
</feature>
<keyword evidence="2 8" id="KW-0812">Transmembrane</keyword>
<comment type="caution">
    <text evidence="10">The sequence shown here is derived from an EMBL/GenBank/DDBJ whole genome shotgun (WGS) entry which is preliminary data.</text>
</comment>
<feature type="transmembrane region" description="Helical" evidence="8">
    <location>
        <begin position="25"/>
        <end position="47"/>
    </location>
</feature>
<dbReference type="InterPro" id="IPR017452">
    <property type="entry name" value="GPCR_Rhodpsn_7TM"/>
</dbReference>
<keyword evidence="3 8" id="KW-1133">Transmembrane helix</keyword>
<proteinExistence type="predicted"/>
<comment type="subcellular location">
    <subcellularLocation>
        <location evidence="1">Membrane</location>
        <topology evidence="1">Multi-pass membrane protein</topology>
    </subcellularLocation>
</comment>
<evidence type="ECO:0000313" key="11">
    <source>
        <dbReference type="Proteomes" id="UP000276133"/>
    </source>
</evidence>
<feature type="transmembrane region" description="Helical" evidence="8">
    <location>
        <begin position="59"/>
        <end position="82"/>
    </location>
</feature>
<dbReference type="PROSITE" id="PS50262">
    <property type="entry name" value="G_PROTEIN_RECEP_F1_2"/>
    <property type="match status" value="1"/>
</dbReference>
<evidence type="ECO:0000256" key="4">
    <source>
        <dbReference type="ARBA" id="ARBA00023040"/>
    </source>
</evidence>
<reference evidence="10 11" key="1">
    <citation type="journal article" date="2018" name="Sci. Rep.">
        <title>Genomic signatures of local adaptation to the degree of environmental predictability in rotifers.</title>
        <authorList>
            <person name="Franch-Gras L."/>
            <person name="Hahn C."/>
            <person name="Garcia-Roger E.M."/>
            <person name="Carmona M.J."/>
            <person name="Serra M."/>
            <person name="Gomez A."/>
        </authorList>
    </citation>
    <scope>NUCLEOTIDE SEQUENCE [LARGE SCALE GENOMIC DNA]</scope>
    <source>
        <strain evidence="10">HYR1</strain>
    </source>
</reference>
<dbReference type="PANTHER" id="PTHR24243">
    <property type="entry name" value="G-PROTEIN COUPLED RECEPTOR"/>
    <property type="match status" value="1"/>
</dbReference>
<keyword evidence="4" id="KW-0297">G-protein coupled receptor</keyword>
<organism evidence="10 11">
    <name type="scientific">Brachionus plicatilis</name>
    <name type="common">Marine rotifer</name>
    <name type="synonym">Brachionus muelleri</name>
    <dbReference type="NCBI Taxonomy" id="10195"/>
    <lineage>
        <taxon>Eukaryota</taxon>
        <taxon>Metazoa</taxon>
        <taxon>Spiralia</taxon>
        <taxon>Gnathifera</taxon>
        <taxon>Rotifera</taxon>
        <taxon>Eurotatoria</taxon>
        <taxon>Monogononta</taxon>
        <taxon>Pseudotrocha</taxon>
        <taxon>Ploima</taxon>
        <taxon>Brachionidae</taxon>
        <taxon>Brachionus</taxon>
    </lineage>
</organism>
<evidence type="ECO:0000256" key="5">
    <source>
        <dbReference type="ARBA" id="ARBA00023136"/>
    </source>
</evidence>
<keyword evidence="6 10" id="KW-0675">Receptor</keyword>
<dbReference type="InterPro" id="IPR000276">
    <property type="entry name" value="GPCR_Rhodpsn"/>
</dbReference>
<protein>
    <submittedName>
        <fullName evidence="10">G-coupled receptor-like protein</fullName>
    </submittedName>
</protein>
<dbReference type="GO" id="GO:0004930">
    <property type="term" value="F:G protein-coupled receptor activity"/>
    <property type="evidence" value="ECO:0007669"/>
    <property type="project" value="UniProtKB-KW"/>
</dbReference>
<feature type="transmembrane region" description="Helical" evidence="8">
    <location>
        <begin position="141"/>
        <end position="163"/>
    </location>
</feature>
<dbReference type="SUPFAM" id="SSF81321">
    <property type="entry name" value="Family A G protein-coupled receptor-like"/>
    <property type="match status" value="1"/>
</dbReference>
<keyword evidence="7" id="KW-0807">Transducer</keyword>
<name>A0A3M7R4M1_BRAPC</name>
<dbReference type="AlphaFoldDB" id="A0A3M7R4M1"/>
<keyword evidence="5 8" id="KW-0472">Membrane</keyword>
<evidence type="ECO:0000256" key="3">
    <source>
        <dbReference type="ARBA" id="ARBA00022989"/>
    </source>
</evidence>
<feature type="domain" description="G-protein coupled receptors family 1 profile" evidence="9">
    <location>
        <begin position="39"/>
        <end position="296"/>
    </location>
</feature>
<dbReference type="OrthoDB" id="10489864at2759"/>
<dbReference type="Pfam" id="PF00001">
    <property type="entry name" value="7tm_1"/>
    <property type="match status" value="1"/>
</dbReference>
<accession>A0A3M7R4M1</accession>
<feature type="transmembrane region" description="Helical" evidence="8">
    <location>
        <begin position="193"/>
        <end position="216"/>
    </location>
</feature>
<dbReference type="Proteomes" id="UP000276133">
    <property type="component" value="Unassembled WGS sequence"/>
</dbReference>
<dbReference type="Gene3D" id="1.20.1070.10">
    <property type="entry name" value="Rhodopsin 7-helix transmembrane proteins"/>
    <property type="match status" value="1"/>
</dbReference>
<evidence type="ECO:0000313" key="10">
    <source>
        <dbReference type="EMBL" id="RNA18553.1"/>
    </source>
</evidence>
<feature type="transmembrane region" description="Helical" evidence="8">
    <location>
        <begin position="280"/>
        <end position="302"/>
    </location>
</feature>
<dbReference type="GO" id="GO:0005886">
    <property type="term" value="C:plasma membrane"/>
    <property type="evidence" value="ECO:0007669"/>
    <property type="project" value="TreeGrafter"/>
</dbReference>
<dbReference type="PANTHER" id="PTHR24243:SF230">
    <property type="entry name" value="G-PROTEIN COUPLED RECEPTORS FAMILY 1 PROFILE DOMAIN-CONTAINING PROTEIN"/>
    <property type="match status" value="1"/>
</dbReference>
<evidence type="ECO:0000256" key="8">
    <source>
        <dbReference type="SAM" id="Phobius"/>
    </source>
</evidence>
<gene>
    <name evidence="10" type="ORF">BpHYR1_022728</name>
</gene>
<evidence type="ECO:0000259" key="9">
    <source>
        <dbReference type="PROSITE" id="PS50262"/>
    </source>
</evidence>